<dbReference type="Pfam" id="PF00300">
    <property type="entry name" value="His_Phos_1"/>
    <property type="match status" value="1"/>
</dbReference>
<dbReference type="AlphaFoldDB" id="A0AAF0EE22"/>
<protein>
    <recommendedName>
        <fullName evidence="3">Phosphoglycerate mutase-like protein</fullName>
    </recommendedName>
</protein>
<dbReference type="SUPFAM" id="SSF53254">
    <property type="entry name" value="Phosphoglycerate mutase-like"/>
    <property type="match status" value="1"/>
</dbReference>
<dbReference type="CDD" id="cd07067">
    <property type="entry name" value="HP_PGM_like"/>
    <property type="match status" value="1"/>
</dbReference>
<dbReference type="InterPro" id="IPR029033">
    <property type="entry name" value="His_PPase_superfam"/>
</dbReference>
<evidence type="ECO:0008006" key="3">
    <source>
        <dbReference type="Google" id="ProtNLM"/>
    </source>
</evidence>
<dbReference type="InterPro" id="IPR013078">
    <property type="entry name" value="His_Pase_superF_clade-1"/>
</dbReference>
<dbReference type="GO" id="GO:0016791">
    <property type="term" value="F:phosphatase activity"/>
    <property type="evidence" value="ECO:0007669"/>
    <property type="project" value="TreeGrafter"/>
</dbReference>
<proteinExistence type="predicted"/>
<accession>A0AAF0EE22</accession>
<dbReference type="PANTHER" id="PTHR48100:SF54">
    <property type="entry name" value="PHOSPHATASE SPAC5H10.03-RELATED"/>
    <property type="match status" value="1"/>
</dbReference>
<dbReference type="Gene3D" id="3.40.50.1240">
    <property type="entry name" value="Phosphoglycerate mutase-like"/>
    <property type="match status" value="1"/>
</dbReference>
<dbReference type="EMBL" id="CP119902">
    <property type="protein sequence ID" value="WFD22880.1"/>
    <property type="molecule type" value="Genomic_DNA"/>
</dbReference>
<dbReference type="SMART" id="SM00855">
    <property type="entry name" value="PGAM"/>
    <property type="match status" value="1"/>
</dbReference>
<organism evidence="1 2">
    <name type="scientific">Malassezia equina</name>
    <dbReference type="NCBI Taxonomy" id="1381935"/>
    <lineage>
        <taxon>Eukaryota</taxon>
        <taxon>Fungi</taxon>
        <taxon>Dikarya</taxon>
        <taxon>Basidiomycota</taxon>
        <taxon>Ustilaginomycotina</taxon>
        <taxon>Malasseziomycetes</taxon>
        <taxon>Malasseziales</taxon>
        <taxon>Malasseziaceae</taxon>
        <taxon>Malassezia</taxon>
    </lineage>
</organism>
<dbReference type="InterPro" id="IPR050275">
    <property type="entry name" value="PGM_Phosphatase"/>
</dbReference>
<dbReference type="GO" id="GO:0005737">
    <property type="term" value="C:cytoplasm"/>
    <property type="evidence" value="ECO:0007669"/>
    <property type="project" value="TreeGrafter"/>
</dbReference>
<name>A0AAF0EE22_9BASI</name>
<gene>
    <name evidence="1" type="ORF">MEQU1_001557</name>
</gene>
<keyword evidence="2" id="KW-1185">Reference proteome</keyword>
<sequence length="288" mass="32012">MAPTSRIYLTRHAQAEHNATGDSTIADALLTKLGEQQAARLPSLTPELQGVVEVVIASPLRRTLQSASLGYAEAIKRLGGDGKIVCLPQAQECNDVPCDTGSLREVLETQPYFAKYDLSLLTPDWTSKQGFYAAHSDSLDARAQWVRQYLRDRPEQHIALVAHGDFLRRLTKEPESYWANAEVRLFEFDPNAVHTDACPLTHVAHVAEGDWTDAAAPEPVPATHAALSSMEERVKQMYVPTLLICRQASLASQNDVLADLDRRLEAAERKKAEVRGWDSHKLEQRNPL</sequence>
<evidence type="ECO:0000313" key="1">
    <source>
        <dbReference type="EMBL" id="WFD22880.1"/>
    </source>
</evidence>
<dbReference type="PANTHER" id="PTHR48100">
    <property type="entry name" value="BROAD-SPECIFICITY PHOSPHATASE YOR283W-RELATED"/>
    <property type="match status" value="1"/>
</dbReference>
<evidence type="ECO:0000313" key="2">
    <source>
        <dbReference type="Proteomes" id="UP001214415"/>
    </source>
</evidence>
<dbReference type="Proteomes" id="UP001214415">
    <property type="component" value="Chromosome 3"/>
</dbReference>
<reference evidence="1" key="1">
    <citation type="submission" date="2023-03" db="EMBL/GenBank/DDBJ databases">
        <title>Mating type loci evolution in Malassezia.</title>
        <authorList>
            <person name="Coelho M.A."/>
        </authorList>
    </citation>
    <scope>NUCLEOTIDE SEQUENCE</scope>
    <source>
        <strain evidence="1">CBS 12830</strain>
    </source>
</reference>